<reference evidence="2" key="1">
    <citation type="journal article" date="2019" name="Int. J. Syst. Evol. Microbiol.">
        <title>The Global Catalogue of Microorganisms (GCM) 10K type strain sequencing project: providing services to taxonomists for standard genome sequencing and annotation.</title>
        <authorList>
            <consortium name="The Broad Institute Genomics Platform"/>
            <consortium name="The Broad Institute Genome Sequencing Center for Infectious Disease"/>
            <person name="Wu L."/>
            <person name="Ma J."/>
        </authorList>
    </citation>
    <scope>NUCLEOTIDE SEQUENCE [LARGE SCALE GENOMIC DNA]</scope>
    <source>
        <strain evidence="2">KCTC 22437</strain>
    </source>
</reference>
<organism evidence="1 2">
    <name type="scientific">Mucilaginibacter ximonensis</name>
    <dbReference type="NCBI Taxonomy" id="538021"/>
    <lineage>
        <taxon>Bacteria</taxon>
        <taxon>Pseudomonadati</taxon>
        <taxon>Bacteroidota</taxon>
        <taxon>Sphingobacteriia</taxon>
        <taxon>Sphingobacteriales</taxon>
        <taxon>Sphingobacteriaceae</taxon>
        <taxon>Mucilaginibacter</taxon>
    </lineage>
</organism>
<evidence type="ECO:0000313" key="1">
    <source>
        <dbReference type="EMBL" id="MFD2873348.1"/>
    </source>
</evidence>
<sequence>MKYFFAIFSCVIVFTACKQKEHAKLTFDKRYIESTNHWTSLYTNQDSTYRYGYIYMDPKLGLAVHSEGTYKVKDNVFVPTKTPAGALQNIHLEYSNTRVAWIPESRFDELQIKARPRWLDSMKIDSTSPAYLQKWAFTYNEWHENAKALIYLDRIKKIAPDFPGLDYEYAFYYEATHQYDKAEALLRQSLAARPTDFGLYKALIHEEVFSNQMDKAEQNYQAALPYCTTEQKAELSYNICLIYYNQKNKPKFAQWAAEAKKWVAPGSQQAINLSHLMDTPIN</sequence>
<dbReference type="EMBL" id="JBHUPD010000002">
    <property type="protein sequence ID" value="MFD2873348.1"/>
    <property type="molecule type" value="Genomic_DNA"/>
</dbReference>
<protein>
    <submittedName>
        <fullName evidence="1">Tetratricopeptide repeat protein</fullName>
    </submittedName>
</protein>
<dbReference type="PROSITE" id="PS51257">
    <property type="entry name" value="PROKAR_LIPOPROTEIN"/>
    <property type="match status" value="1"/>
</dbReference>
<dbReference type="Proteomes" id="UP001597557">
    <property type="component" value="Unassembled WGS sequence"/>
</dbReference>
<accession>A0ABW5YDC8</accession>
<dbReference type="InterPro" id="IPR011990">
    <property type="entry name" value="TPR-like_helical_dom_sf"/>
</dbReference>
<name>A0ABW5YDC8_9SPHI</name>
<dbReference type="RefSeq" id="WP_377185986.1">
    <property type="nucleotide sequence ID" value="NZ_JBHUPD010000002.1"/>
</dbReference>
<dbReference type="SUPFAM" id="SSF48452">
    <property type="entry name" value="TPR-like"/>
    <property type="match status" value="1"/>
</dbReference>
<gene>
    <name evidence="1" type="ORF">ACFS5N_12760</name>
</gene>
<keyword evidence="2" id="KW-1185">Reference proteome</keyword>
<comment type="caution">
    <text evidence="1">The sequence shown here is derived from an EMBL/GenBank/DDBJ whole genome shotgun (WGS) entry which is preliminary data.</text>
</comment>
<proteinExistence type="predicted"/>
<dbReference type="Gene3D" id="1.25.40.10">
    <property type="entry name" value="Tetratricopeptide repeat domain"/>
    <property type="match status" value="1"/>
</dbReference>
<evidence type="ECO:0000313" key="2">
    <source>
        <dbReference type="Proteomes" id="UP001597557"/>
    </source>
</evidence>